<dbReference type="OrthoDB" id="9806525at2"/>
<dbReference type="PANTHER" id="PTHR43646">
    <property type="entry name" value="GLYCOSYLTRANSFERASE"/>
    <property type="match status" value="1"/>
</dbReference>
<proteinExistence type="predicted"/>
<feature type="transmembrane region" description="Helical" evidence="1">
    <location>
        <begin position="277"/>
        <end position="302"/>
    </location>
</feature>
<dbReference type="Pfam" id="PF00535">
    <property type="entry name" value="Glycos_transf_2"/>
    <property type="match status" value="1"/>
</dbReference>
<protein>
    <submittedName>
        <fullName evidence="3">Glycosyl transferase, family 2</fullName>
    </submittedName>
</protein>
<sequence length="374" mass="40753">MLLTFLAAISLAIWIYLLAFRGRFWRMRPDAPLHMLDESAPAIHAVVPARNEAPFVARAIASLAAQIYPGDLTITLTDDHSDDGTASLAAAVAPHLHVVTARPLPPGWTGKMWAVSEGVASARADYILLTDADIVHHPQNVASLVARARAGNYDLVSYMVRLHCGTLAEHALIPAFVFFFFLLYPPAWIRDPRRRTAGAAGGCILIRREALERIGGIARIKNELIDDCALASAVKQSGGRVWLGLADRTISIRPYTSFAEIGAMISRTAFTQLRHSWLLLAGTVAGLAVTYLAPPLLTLFAANRNACGMAALAWLLMTAAYLPAVRYYRVNWFWAPMLPAIALFYLSATVHSAIATWRGQGGMWKGRAQSATLQ</sequence>
<dbReference type="InterPro" id="IPR017832">
    <property type="entry name" value="Glyco_trans_2_hopen-assoc_HpnB"/>
</dbReference>
<evidence type="ECO:0000313" key="3">
    <source>
        <dbReference type="EMBL" id="ABJ84805.1"/>
    </source>
</evidence>
<dbReference type="EMBL" id="CP000473">
    <property type="protein sequence ID" value="ABJ84805.1"/>
    <property type="molecule type" value="Genomic_DNA"/>
</dbReference>
<dbReference type="Gene3D" id="3.90.550.10">
    <property type="entry name" value="Spore Coat Polysaccharide Biosynthesis Protein SpsA, Chain A"/>
    <property type="match status" value="1"/>
</dbReference>
<keyword evidence="1" id="KW-0472">Membrane</keyword>
<dbReference type="PANTHER" id="PTHR43646:SF3">
    <property type="entry name" value="SLR1566 PROTEIN"/>
    <property type="match status" value="1"/>
</dbReference>
<accession>Q01ZW0</accession>
<evidence type="ECO:0000256" key="1">
    <source>
        <dbReference type="SAM" id="Phobius"/>
    </source>
</evidence>
<keyword evidence="3" id="KW-0808">Transferase</keyword>
<dbReference type="InterPro" id="IPR029044">
    <property type="entry name" value="Nucleotide-diphossugar_trans"/>
</dbReference>
<feature type="transmembrane region" description="Helical" evidence="1">
    <location>
        <begin position="332"/>
        <end position="354"/>
    </location>
</feature>
<dbReference type="InParanoid" id="Q01ZW0"/>
<feature type="transmembrane region" description="Helical" evidence="1">
    <location>
        <begin position="171"/>
        <end position="189"/>
    </location>
</feature>
<dbReference type="GO" id="GO:0016740">
    <property type="term" value="F:transferase activity"/>
    <property type="evidence" value="ECO:0007669"/>
    <property type="project" value="UniProtKB-KW"/>
</dbReference>
<organism evidence="3">
    <name type="scientific">Solibacter usitatus (strain Ellin6076)</name>
    <dbReference type="NCBI Taxonomy" id="234267"/>
    <lineage>
        <taxon>Bacteria</taxon>
        <taxon>Pseudomonadati</taxon>
        <taxon>Acidobacteriota</taxon>
        <taxon>Terriglobia</taxon>
        <taxon>Bryobacterales</taxon>
        <taxon>Solibacteraceae</taxon>
        <taxon>Candidatus Solibacter</taxon>
    </lineage>
</organism>
<keyword evidence="1" id="KW-0812">Transmembrane</keyword>
<feature type="domain" description="Glycosyltransferase 2-like" evidence="2">
    <location>
        <begin position="46"/>
        <end position="214"/>
    </location>
</feature>
<dbReference type="InterPro" id="IPR001173">
    <property type="entry name" value="Glyco_trans_2-like"/>
</dbReference>
<reference evidence="3" key="1">
    <citation type="submission" date="2006-10" db="EMBL/GenBank/DDBJ databases">
        <title>Complete sequence of Solibacter usitatus Ellin6076.</title>
        <authorList>
            <consortium name="US DOE Joint Genome Institute"/>
            <person name="Copeland A."/>
            <person name="Lucas S."/>
            <person name="Lapidus A."/>
            <person name="Barry K."/>
            <person name="Detter J.C."/>
            <person name="Glavina del Rio T."/>
            <person name="Hammon N."/>
            <person name="Israni S."/>
            <person name="Dalin E."/>
            <person name="Tice H."/>
            <person name="Pitluck S."/>
            <person name="Thompson L.S."/>
            <person name="Brettin T."/>
            <person name="Bruce D."/>
            <person name="Han C."/>
            <person name="Tapia R."/>
            <person name="Gilna P."/>
            <person name="Schmutz J."/>
            <person name="Larimer F."/>
            <person name="Land M."/>
            <person name="Hauser L."/>
            <person name="Kyrpides N."/>
            <person name="Mikhailova N."/>
            <person name="Janssen P.H."/>
            <person name="Kuske C.R."/>
            <person name="Richardson P."/>
        </authorList>
    </citation>
    <scope>NUCLEOTIDE SEQUENCE</scope>
    <source>
        <strain evidence="3">Ellin6076</strain>
    </source>
</reference>
<dbReference type="CAZy" id="GT2">
    <property type="family name" value="Glycosyltransferase Family 2"/>
</dbReference>
<dbReference type="HOGENOM" id="CLU_038143_2_0_0"/>
<gene>
    <name evidence="3" type="ordered locus">Acid_3836</name>
</gene>
<dbReference type="eggNOG" id="COG1215">
    <property type="taxonomic scope" value="Bacteria"/>
</dbReference>
<dbReference type="STRING" id="234267.Acid_3836"/>
<dbReference type="SUPFAM" id="SSF53448">
    <property type="entry name" value="Nucleotide-diphospho-sugar transferases"/>
    <property type="match status" value="1"/>
</dbReference>
<dbReference type="NCBIfam" id="TIGR03469">
    <property type="entry name" value="HpnB"/>
    <property type="match status" value="1"/>
</dbReference>
<feature type="transmembrane region" description="Helical" evidence="1">
    <location>
        <begin position="308"/>
        <end position="325"/>
    </location>
</feature>
<keyword evidence="1" id="KW-1133">Transmembrane helix</keyword>
<name>Q01ZW0_SOLUE</name>
<dbReference type="KEGG" id="sus:Acid_3836"/>
<evidence type="ECO:0000259" key="2">
    <source>
        <dbReference type="Pfam" id="PF00535"/>
    </source>
</evidence>
<dbReference type="AlphaFoldDB" id="Q01ZW0"/>